<organism evidence="2 3">
    <name type="scientific">Pleurodeles waltl</name>
    <name type="common">Iberian ribbed newt</name>
    <dbReference type="NCBI Taxonomy" id="8319"/>
    <lineage>
        <taxon>Eukaryota</taxon>
        <taxon>Metazoa</taxon>
        <taxon>Chordata</taxon>
        <taxon>Craniata</taxon>
        <taxon>Vertebrata</taxon>
        <taxon>Euteleostomi</taxon>
        <taxon>Amphibia</taxon>
        <taxon>Batrachia</taxon>
        <taxon>Caudata</taxon>
        <taxon>Salamandroidea</taxon>
        <taxon>Salamandridae</taxon>
        <taxon>Pleurodelinae</taxon>
        <taxon>Pleurodeles</taxon>
    </lineage>
</organism>
<evidence type="ECO:0000313" key="2">
    <source>
        <dbReference type="EMBL" id="KAJ1149817.1"/>
    </source>
</evidence>
<reference evidence="2" key="1">
    <citation type="journal article" date="2022" name="bioRxiv">
        <title>Sequencing and chromosome-scale assembly of the giantPleurodeles waltlgenome.</title>
        <authorList>
            <person name="Brown T."/>
            <person name="Elewa A."/>
            <person name="Iarovenko S."/>
            <person name="Subramanian E."/>
            <person name="Araus A.J."/>
            <person name="Petzold A."/>
            <person name="Susuki M."/>
            <person name="Suzuki K.-i.T."/>
            <person name="Hayashi T."/>
            <person name="Toyoda A."/>
            <person name="Oliveira C."/>
            <person name="Osipova E."/>
            <person name="Leigh N.D."/>
            <person name="Simon A."/>
            <person name="Yun M.H."/>
        </authorList>
    </citation>
    <scope>NUCLEOTIDE SEQUENCE</scope>
    <source>
        <strain evidence="2">20211129_DDA</strain>
        <tissue evidence="2">Liver</tissue>
    </source>
</reference>
<sequence length="70" mass="7864">MIHSLLRDYAALDGSDDDSDDETCRGPPRRPFLDLPRFQQEIGTGRKKGKEERAACGRTEELDTVHVFSG</sequence>
<gene>
    <name evidence="2" type="ORF">NDU88_002621</name>
</gene>
<dbReference type="Proteomes" id="UP001066276">
    <property type="component" value="Chromosome 5"/>
</dbReference>
<proteinExistence type="predicted"/>
<evidence type="ECO:0000313" key="3">
    <source>
        <dbReference type="Proteomes" id="UP001066276"/>
    </source>
</evidence>
<comment type="caution">
    <text evidence="2">The sequence shown here is derived from an EMBL/GenBank/DDBJ whole genome shotgun (WGS) entry which is preliminary data.</text>
</comment>
<protein>
    <submittedName>
        <fullName evidence="2">Uncharacterized protein</fullName>
    </submittedName>
</protein>
<dbReference type="AlphaFoldDB" id="A0AAV7RAT4"/>
<feature type="region of interest" description="Disordered" evidence="1">
    <location>
        <begin position="10"/>
        <end position="58"/>
    </location>
</feature>
<feature type="compositionally biased region" description="Basic and acidic residues" evidence="1">
    <location>
        <begin position="49"/>
        <end position="58"/>
    </location>
</feature>
<name>A0AAV7RAT4_PLEWA</name>
<accession>A0AAV7RAT4</accession>
<dbReference type="EMBL" id="JANPWB010000009">
    <property type="protein sequence ID" value="KAJ1149817.1"/>
    <property type="molecule type" value="Genomic_DNA"/>
</dbReference>
<keyword evidence="3" id="KW-1185">Reference proteome</keyword>
<evidence type="ECO:0000256" key="1">
    <source>
        <dbReference type="SAM" id="MobiDB-lite"/>
    </source>
</evidence>